<dbReference type="RefSeq" id="WP_103051221.1">
    <property type="nucleotide sequence ID" value="NZ_POWF01000001.1"/>
</dbReference>
<evidence type="ECO:0000259" key="1">
    <source>
        <dbReference type="Pfam" id="PF07244"/>
    </source>
</evidence>
<dbReference type="OrthoDB" id="9811416at2"/>
<dbReference type="AlphaFoldDB" id="A0A2K1E522"/>
<dbReference type="Gene3D" id="2.40.160.50">
    <property type="entry name" value="membrane protein fhac: a member of the omp85/tpsb transporter family"/>
    <property type="match status" value="1"/>
</dbReference>
<organism evidence="2 3">
    <name type="scientific">Hanstruepera neustonica</name>
    <dbReference type="NCBI Taxonomy" id="1445657"/>
    <lineage>
        <taxon>Bacteria</taxon>
        <taxon>Pseudomonadati</taxon>
        <taxon>Bacteroidota</taxon>
        <taxon>Flavobacteriia</taxon>
        <taxon>Flavobacteriales</taxon>
        <taxon>Flavobacteriaceae</taxon>
        <taxon>Hanstruepera</taxon>
    </lineage>
</organism>
<proteinExistence type="predicted"/>
<comment type="caution">
    <text evidence="2">The sequence shown here is derived from an EMBL/GenBank/DDBJ whole genome shotgun (WGS) entry which is preliminary data.</text>
</comment>
<protein>
    <recommendedName>
        <fullName evidence="1">POTRA domain-containing protein</fullName>
    </recommendedName>
</protein>
<dbReference type="Pfam" id="PF07244">
    <property type="entry name" value="POTRA"/>
    <property type="match status" value="1"/>
</dbReference>
<dbReference type="Gene3D" id="3.10.20.310">
    <property type="entry name" value="membrane protein fhac"/>
    <property type="match status" value="1"/>
</dbReference>
<sequence>MQKTLLLLLIIYVGFSLELSSQNLRLKIDGNDKTETALLDSLGYKKNHKDFNSINLEINSLKKRVQSMGYIECTQNTITQINDTTFSSVFALGHKYEFITISYSSQIIPKDLIKKISNRVTDSTFVVSISSIEKSLEFINSRISEKGFPFNELKLSEIQKTGDHELRAVLILEKVDFQRKVDKIIVKGYEKFPKSFLKHYLKLKTGDVLNLEIIKDKTKSLEDLQFANQIKEPEILFSKDSTILYMYVEKNRSNSFDGFLGFGTNEETGNIEFNGYLNLDLVNNLNFGETLSLVYKSDENEQKTFNARLALPYLFNTPIGTELELRIFKKDSSFTSTNQNLRVFYQMNPKNRFSLGLKSVKSNNLLNDESLDPSIQDFSSNLYHVRYEFLLRQNESRLFRKNALIDFEVGIGNRKSTEIKTNQVQLILDAFKIFNLNNKNSIFLRTQGFNLISDNYLENELVRFGGINSIRGFNENSLSASFYTLLNTEYRYLLSNSVYVHSIIDIAYLENDVIKQKEKLYSFGIGFGLLTKAGLLRFNYANGKNENQNFKFSNSQIHLSLTAIF</sequence>
<gene>
    <name evidence="2" type="ORF">C1T31_04390</name>
</gene>
<dbReference type="GO" id="GO:0019867">
    <property type="term" value="C:outer membrane"/>
    <property type="evidence" value="ECO:0007669"/>
    <property type="project" value="InterPro"/>
</dbReference>
<feature type="domain" description="POTRA" evidence="1">
    <location>
        <begin position="180"/>
        <end position="248"/>
    </location>
</feature>
<dbReference type="InterPro" id="IPR010827">
    <property type="entry name" value="BamA/TamA_POTRA"/>
</dbReference>
<dbReference type="Proteomes" id="UP000236641">
    <property type="component" value="Unassembled WGS sequence"/>
</dbReference>
<keyword evidence="3" id="KW-1185">Reference proteome</keyword>
<dbReference type="EMBL" id="POWF01000001">
    <property type="protein sequence ID" value="PNQ75376.1"/>
    <property type="molecule type" value="Genomic_DNA"/>
</dbReference>
<accession>A0A2K1E522</accession>
<name>A0A2K1E522_9FLAO</name>
<reference evidence="2 3" key="1">
    <citation type="submission" date="2018-01" db="EMBL/GenBank/DDBJ databases">
        <title>The draft genome of Hanstruepera neustonica JCM19743.</title>
        <authorList>
            <person name="He R.-H."/>
            <person name="Du Z.-J."/>
        </authorList>
    </citation>
    <scope>NUCLEOTIDE SEQUENCE [LARGE SCALE GENOMIC DNA]</scope>
    <source>
        <strain evidence="2 3">JCM19743</strain>
    </source>
</reference>
<evidence type="ECO:0000313" key="2">
    <source>
        <dbReference type="EMBL" id="PNQ75376.1"/>
    </source>
</evidence>
<evidence type="ECO:0000313" key="3">
    <source>
        <dbReference type="Proteomes" id="UP000236641"/>
    </source>
</evidence>